<name>A0A329YCZ3_RHITR</name>
<dbReference type="Pfam" id="PF13454">
    <property type="entry name" value="NAD_binding_9"/>
    <property type="match status" value="1"/>
</dbReference>
<evidence type="ECO:0000259" key="2">
    <source>
        <dbReference type="Pfam" id="PF13454"/>
    </source>
</evidence>
<organism evidence="3 4">
    <name type="scientific">Rhizobium tropici</name>
    <dbReference type="NCBI Taxonomy" id="398"/>
    <lineage>
        <taxon>Bacteria</taxon>
        <taxon>Pseudomonadati</taxon>
        <taxon>Pseudomonadota</taxon>
        <taxon>Alphaproteobacteria</taxon>
        <taxon>Hyphomicrobiales</taxon>
        <taxon>Rhizobiaceae</taxon>
        <taxon>Rhizobium/Agrobacterium group</taxon>
        <taxon>Rhizobium</taxon>
    </lineage>
</organism>
<dbReference type="SUPFAM" id="SSF51905">
    <property type="entry name" value="FAD/NAD(P)-binding domain"/>
    <property type="match status" value="1"/>
</dbReference>
<dbReference type="EMBL" id="QMKK01000030">
    <property type="protein sequence ID" value="RAX41326.1"/>
    <property type="molecule type" value="Genomic_DNA"/>
</dbReference>
<gene>
    <name evidence="3" type="ORF">DQ393_12300</name>
</gene>
<feature type="domain" description="FAD-dependent urate hydroxylase HpyO/Asp monooxygenase CreE-like FAD/NAD(P)-binding" evidence="2">
    <location>
        <begin position="49"/>
        <end position="192"/>
    </location>
</feature>
<dbReference type="InterPro" id="IPR036188">
    <property type="entry name" value="FAD/NAD-bd_sf"/>
</dbReference>
<keyword evidence="1" id="KW-0560">Oxidoreductase</keyword>
<dbReference type="InterPro" id="IPR038732">
    <property type="entry name" value="HpyO/CreE_NAD-binding"/>
</dbReference>
<comment type="caution">
    <text evidence="3">The sequence shown here is derived from an EMBL/GenBank/DDBJ whole genome shotgun (WGS) entry which is preliminary data.</text>
</comment>
<dbReference type="GO" id="GO:0050660">
    <property type="term" value="F:flavin adenine dinucleotide binding"/>
    <property type="evidence" value="ECO:0007669"/>
    <property type="project" value="TreeGrafter"/>
</dbReference>
<dbReference type="AlphaFoldDB" id="A0A329YCZ3"/>
<dbReference type="PANTHER" id="PTHR43539:SF91">
    <property type="entry name" value="FAD-DEPENDENT URATE HYDROXYLASE"/>
    <property type="match status" value="1"/>
</dbReference>
<sequence>MFDTLSDAMPALTALKRAARADLSLLGYPGATWLSPAKTADGTLVDDVAIVGGGQSGIIIAAALLWDGISRVSIFDSAPAGSEGPWTTFARMEELRTPKTLVGSEFNVANLSIRRWFETRYGKAAWEALPRIPRTDWKAYLDWYAEVFGIAITSQTQIVDIAPDGDLIALTALSGGSTSRHFARAVILATGFDGAGGWRVPAFVSGNLPPSRYDHTNGPVDFARLNGRRVGILGHGASAFDNAIKALQAGAASVDLCFRRNKLPRSNPHRALETPAMMTNFAELSDVTRWRIARFFRQADQPPPVRSFETALSMPGFRLRPGTPWLSVEERNGAVAVRTPDGTLEFDHLLLATGLHVDLAARPELSTLAGRVALWGDRFTPPEGEEDVRLSRLPYLDQHFAFEPKDPADDAWVRRVFAFNSASAVSHGPHSTSISGHRHALPRLVRGVERRLLLDQEATILPALAAYAPQDLPVPDDFEAQLVNGSEVRHAVAGRVF</sequence>
<evidence type="ECO:0000313" key="4">
    <source>
        <dbReference type="Proteomes" id="UP000251205"/>
    </source>
</evidence>
<dbReference type="Proteomes" id="UP000251205">
    <property type="component" value="Unassembled WGS sequence"/>
</dbReference>
<accession>A0A329YCZ3</accession>
<dbReference type="RefSeq" id="WP_112342056.1">
    <property type="nucleotide sequence ID" value="NZ_QMKK01000030.1"/>
</dbReference>
<evidence type="ECO:0000313" key="3">
    <source>
        <dbReference type="EMBL" id="RAX41326.1"/>
    </source>
</evidence>
<dbReference type="PANTHER" id="PTHR43539">
    <property type="entry name" value="FLAVIN-BINDING MONOOXYGENASE-LIKE PROTEIN (AFU_ORTHOLOGUE AFUA_4G09220)"/>
    <property type="match status" value="1"/>
</dbReference>
<reference evidence="3 4" key="1">
    <citation type="submission" date="2018-06" db="EMBL/GenBank/DDBJ databases">
        <title>Whole Genome Sequence of an efficient microsymbiont, Rhizobium tropici.</title>
        <authorList>
            <person name="Srinivasan R."/>
            <person name="Singh H.V."/>
            <person name="Srivastava R."/>
            <person name="Kumari B."/>
            <person name="Radhakrishna A."/>
        </authorList>
    </citation>
    <scope>NUCLEOTIDE SEQUENCE [LARGE SCALE GENOMIC DNA]</scope>
    <source>
        <strain evidence="3 4">IGFRI Rhizo-19</strain>
    </source>
</reference>
<dbReference type="GO" id="GO:0004497">
    <property type="term" value="F:monooxygenase activity"/>
    <property type="evidence" value="ECO:0007669"/>
    <property type="project" value="TreeGrafter"/>
</dbReference>
<proteinExistence type="predicted"/>
<dbReference type="Gene3D" id="3.50.50.60">
    <property type="entry name" value="FAD/NAD(P)-binding domain"/>
    <property type="match status" value="1"/>
</dbReference>
<dbReference type="OrthoDB" id="8671611at2"/>
<evidence type="ECO:0000256" key="1">
    <source>
        <dbReference type="ARBA" id="ARBA00023002"/>
    </source>
</evidence>
<dbReference type="InterPro" id="IPR050982">
    <property type="entry name" value="Auxin_biosynth/cation_transpt"/>
</dbReference>
<protein>
    <submittedName>
        <fullName evidence="3">NAD(P)/FAD-dependent oxidoreductase</fullName>
    </submittedName>
</protein>